<dbReference type="PANTHER" id="PTHR19282:SF551">
    <property type="entry name" value="RE08073P-RELATED"/>
    <property type="match status" value="1"/>
</dbReference>
<accession>A0A8J9UHT6</accession>
<evidence type="ECO:0000256" key="5">
    <source>
        <dbReference type="ARBA" id="ARBA00023136"/>
    </source>
</evidence>
<evidence type="ECO:0000313" key="8">
    <source>
        <dbReference type="Proteomes" id="UP000838878"/>
    </source>
</evidence>
<dbReference type="GO" id="GO:0005886">
    <property type="term" value="C:plasma membrane"/>
    <property type="evidence" value="ECO:0007669"/>
    <property type="project" value="TreeGrafter"/>
</dbReference>
<comment type="similarity">
    <text evidence="2 6">Belongs to the tetraspanin (TM4SF) family.</text>
</comment>
<dbReference type="PANTHER" id="PTHR19282">
    <property type="entry name" value="TETRASPANIN"/>
    <property type="match status" value="1"/>
</dbReference>
<dbReference type="AlphaFoldDB" id="A0A8J9UHT6"/>
<evidence type="ECO:0000256" key="6">
    <source>
        <dbReference type="RuleBase" id="RU361218"/>
    </source>
</evidence>
<evidence type="ECO:0000256" key="4">
    <source>
        <dbReference type="ARBA" id="ARBA00022989"/>
    </source>
</evidence>
<gene>
    <name evidence="7" type="ORF">BINO364_LOCUS6540</name>
</gene>
<protein>
    <recommendedName>
        <fullName evidence="6">Tetraspanin</fullName>
    </recommendedName>
</protein>
<evidence type="ECO:0000256" key="2">
    <source>
        <dbReference type="ARBA" id="ARBA00006840"/>
    </source>
</evidence>
<feature type="non-terminal residue" evidence="7">
    <location>
        <position position="264"/>
    </location>
</feature>
<dbReference type="EMBL" id="OV170234">
    <property type="protein sequence ID" value="CAH0720292.1"/>
    <property type="molecule type" value="Genomic_DNA"/>
</dbReference>
<evidence type="ECO:0000313" key="7">
    <source>
        <dbReference type="EMBL" id="CAH0720292.1"/>
    </source>
</evidence>
<sequence>MGMSKCYSLMKCLLIFFNIIFLVVGLAACAFAGWALWDGRASETGAGRAGLCALAVWAAVLTLGATAALAGAVRGSASLLAAAFALLALSAVAEAAAAWWGAAHAPQLEQALRERLRYTVLHEYGVVPARTHMLDAIQHGLECCGAESARDWQQAAWARGGGDGGALDLSVRAPPQHYWVPASCCVAAAGEGEGCEAARRVAAGAGGGAGLHAAGCGRRALAALRAGARGPLAAAGALLAAHAAALLLALALCLRARPHHGYKA</sequence>
<dbReference type="PIRSF" id="PIRSF002419">
    <property type="entry name" value="Tetraspanin"/>
    <property type="match status" value="1"/>
</dbReference>
<dbReference type="InterPro" id="IPR008952">
    <property type="entry name" value="Tetraspanin_EC2_sf"/>
</dbReference>
<evidence type="ECO:0000256" key="3">
    <source>
        <dbReference type="ARBA" id="ARBA00022692"/>
    </source>
</evidence>
<feature type="transmembrane region" description="Helical" evidence="6">
    <location>
        <begin position="48"/>
        <end position="72"/>
    </location>
</feature>
<feature type="transmembrane region" description="Helical" evidence="6">
    <location>
        <begin position="232"/>
        <end position="254"/>
    </location>
</feature>
<dbReference type="Pfam" id="PF00335">
    <property type="entry name" value="Tetraspanin"/>
    <property type="match status" value="1"/>
</dbReference>
<dbReference type="InterPro" id="IPR018499">
    <property type="entry name" value="Tetraspanin/Peripherin"/>
</dbReference>
<feature type="transmembrane region" description="Helical" evidence="6">
    <location>
        <begin position="79"/>
        <end position="102"/>
    </location>
</feature>
<keyword evidence="8" id="KW-1185">Reference proteome</keyword>
<organism evidence="7 8">
    <name type="scientific">Brenthis ino</name>
    <name type="common">lesser marbled fritillary</name>
    <dbReference type="NCBI Taxonomy" id="405034"/>
    <lineage>
        <taxon>Eukaryota</taxon>
        <taxon>Metazoa</taxon>
        <taxon>Ecdysozoa</taxon>
        <taxon>Arthropoda</taxon>
        <taxon>Hexapoda</taxon>
        <taxon>Insecta</taxon>
        <taxon>Pterygota</taxon>
        <taxon>Neoptera</taxon>
        <taxon>Endopterygota</taxon>
        <taxon>Lepidoptera</taxon>
        <taxon>Glossata</taxon>
        <taxon>Ditrysia</taxon>
        <taxon>Papilionoidea</taxon>
        <taxon>Nymphalidae</taxon>
        <taxon>Heliconiinae</taxon>
        <taxon>Argynnini</taxon>
        <taxon>Brenthis</taxon>
    </lineage>
</organism>
<feature type="transmembrane region" description="Helical" evidence="6">
    <location>
        <begin position="12"/>
        <end position="36"/>
    </location>
</feature>
<dbReference type="OrthoDB" id="10016273at2759"/>
<keyword evidence="5 6" id="KW-0472">Membrane</keyword>
<proteinExistence type="inferred from homology"/>
<dbReference type="Gene3D" id="1.10.1450.10">
    <property type="entry name" value="Tetraspanin"/>
    <property type="match status" value="1"/>
</dbReference>
<keyword evidence="3 6" id="KW-0812">Transmembrane</keyword>
<dbReference type="InterPro" id="IPR000301">
    <property type="entry name" value="Tetraspanin_animals"/>
</dbReference>
<name>A0A8J9UHT6_9NEOP</name>
<comment type="subcellular location">
    <subcellularLocation>
        <location evidence="1 6">Membrane</location>
        <topology evidence="1 6">Multi-pass membrane protein</topology>
    </subcellularLocation>
</comment>
<reference evidence="7" key="1">
    <citation type="submission" date="2021-12" db="EMBL/GenBank/DDBJ databases">
        <authorList>
            <person name="Martin H S."/>
        </authorList>
    </citation>
    <scope>NUCLEOTIDE SEQUENCE</scope>
</reference>
<keyword evidence="4 6" id="KW-1133">Transmembrane helix</keyword>
<dbReference type="Proteomes" id="UP000838878">
    <property type="component" value="Chromosome 14"/>
</dbReference>
<dbReference type="SUPFAM" id="SSF48652">
    <property type="entry name" value="Tetraspanin"/>
    <property type="match status" value="1"/>
</dbReference>
<evidence type="ECO:0000256" key="1">
    <source>
        <dbReference type="ARBA" id="ARBA00004141"/>
    </source>
</evidence>